<gene>
    <name evidence="1" type="ORF">J3U87_30940</name>
</gene>
<protein>
    <submittedName>
        <fullName evidence="1">Uncharacterized protein</fullName>
    </submittedName>
</protein>
<keyword evidence="2" id="KW-1185">Reference proteome</keyword>
<evidence type="ECO:0000313" key="1">
    <source>
        <dbReference type="EMBL" id="QTD50022.1"/>
    </source>
</evidence>
<dbReference type="KEGG" id="scor:J3U87_30940"/>
<organism evidence="1 2">
    <name type="scientific">Sulfidibacter corallicola</name>
    <dbReference type="NCBI Taxonomy" id="2818388"/>
    <lineage>
        <taxon>Bacteria</taxon>
        <taxon>Pseudomonadati</taxon>
        <taxon>Acidobacteriota</taxon>
        <taxon>Holophagae</taxon>
        <taxon>Acanthopleuribacterales</taxon>
        <taxon>Acanthopleuribacteraceae</taxon>
        <taxon>Sulfidibacter</taxon>
    </lineage>
</organism>
<dbReference type="EMBL" id="CP071793">
    <property type="protein sequence ID" value="QTD50022.1"/>
    <property type="molecule type" value="Genomic_DNA"/>
</dbReference>
<dbReference type="AlphaFoldDB" id="A0A8A4TLN7"/>
<evidence type="ECO:0000313" key="2">
    <source>
        <dbReference type="Proteomes" id="UP000663929"/>
    </source>
</evidence>
<sequence>MIAHHPMLDSSWQKTSNLHQNHGITTITAAVRGGLPLPPMPNALGVPYARQEGYTFTARFDDGHIEKKRHLIRHPREPISPFNLNGFPNGQYDGESLRLYRGKGMEVPSSLSGEVLMRVEQPYVIDEGPFRSDMVLNYGYGGDRSVQIRGYRILEGGKRLKLTVSRKIPVTVFHRDRDEVLIAVSRIREITAFQRRTGVLHEPAESIQVFLAPEGVVLTPRWVEGASVGLFGTNIIARFEVPFDVEREGLRRSR</sequence>
<dbReference type="Proteomes" id="UP000663929">
    <property type="component" value="Chromosome"/>
</dbReference>
<proteinExistence type="predicted"/>
<accession>A0A8A4TLN7</accession>
<name>A0A8A4TLN7_SULCO</name>
<dbReference type="RefSeq" id="WP_237379653.1">
    <property type="nucleotide sequence ID" value="NZ_CP071793.1"/>
</dbReference>
<reference evidence="1" key="1">
    <citation type="submission" date="2021-03" db="EMBL/GenBank/DDBJ databases">
        <title>Acanthopleuribacteraceae sp. M133.</title>
        <authorList>
            <person name="Wang G."/>
        </authorList>
    </citation>
    <scope>NUCLEOTIDE SEQUENCE</scope>
    <source>
        <strain evidence="1">M133</strain>
    </source>
</reference>